<evidence type="ECO:0000256" key="1">
    <source>
        <dbReference type="ARBA" id="ARBA00000085"/>
    </source>
</evidence>
<organism evidence="10 11">
    <name type="scientific">Gandjariella thermophila</name>
    <dbReference type="NCBI Taxonomy" id="1931992"/>
    <lineage>
        <taxon>Bacteria</taxon>
        <taxon>Bacillati</taxon>
        <taxon>Actinomycetota</taxon>
        <taxon>Actinomycetes</taxon>
        <taxon>Pseudonocardiales</taxon>
        <taxon>Pseudonocardiaceae</taxon>
        <taxon>Gandjariella</taxon>
    </lineage>
</organism>
<evidence type="ECO:0000256" key="7">
    <source>
        <dbReference type="ARBA" id="ARBA00022989"/>
    </source>
</evidence>
<dbReference type="InterPro" id="IPR036890">
    <property type="entry name" value="HATPase_C_sf"/>
</dbReference>
<dbReference type="InterPro" id="IPR003594">
    <property type="entry name" value="HATPase_dom"/>
</dbReference>
<accession>A0A4D4J6G0</accession>
<dbReference type="PANTHER" id="PTHR45436">
    <property type="entry name" value="SENSOR HISTIDINE KINASE YKOH"/>
    <property type="match status" value="1"/>
</dbReference>
<dbReference type="Proteomes" id="UP000298860">
    <property type="component" value="Unassembled WGS sequence"/>
</dbReference>
<dbReference type="RefSeq" id="WP_137812742.1">
    <property type="nucleotide sequence ID" value="NZ_BJFL01000004.1"/>
</dbReference>
<dbReference type="EMBL" id="BJFL01000004">
    <property type="protein sequence ID" value="GDY29557.1"/>
    <property type="molecule type" value="Genomic_DNA"/>
</dbReference>
<evidence type="ECO:0000256" key="3">
    <source>
        <dbReference type="ARBA" id="ARBA00022553"/>
    </source>
</evidence>
<keyword evidence="6 10" id="KW-0418">Kinase</keyword>
<keyword evidence="7" id="KW-0472">Membrane</keyword>
<comment type="catalytic activity">
    <reaction evidence="1">
        <text>ATP + protein L-histidine = ADP + protein N-phospho-L-histidine.</text>
        <dbReference type="EC" id="2.7.13.3"/>
    </reaction>
</comment>
<keyword evidence="11" id="KW-1185">Reference proteome</keyword>
<feature type="region of interest" description="Disordered" evidence="8">
    <location>
        <begin position="324"/>
        <end position="459"/>
    </location>
</feature>
<dbReference type="InterPro" id="IPR005467">
    <property type="entry name" value="His_kinase_dom"/>
</dbReference>
<dbReference type="SMART" id="SM00387">
    <property type="entry name" value="HATPase_c"/>
    <property type="match status" value="1"/>
</dbReference>
<keyword evidence="3" id="KW-0597">Phosphoprotein</keyword>
<dbReference type="EC" id="2.7.13.3" evidence="2"/>
<dbReference type="GO" id="GO:0004673">
    <property type="term" value="F:protein histidine kinase activity"/>
    <property type="evidence" value="ECO:0007669"/>
    <property type="project" value="UniProtKB-EC"/>
</dbReference>
<dbReference type="PANTHER" id="PTHR45436:SF5">
    <property type="entry name" value="SENSOR HISTIDINE KINASE TRCS"/>
    <property type="match status" value="1"/>
</dbReference>
<feature type="region of interest" description="Disordered" evidence="8">
    <location>
        <begin position="1"/>
        <end position="38"/>
    </location>
</feature>
<feature type="compositionally biased region" description="Low complexity" evidence="8">
    <location>
        <begin position="1"/>
        <end position="16"/>
    </location>
</feature>
<evidence type="ECO:0000256" key="2">
    <source>
        <dbReference type="ARBA" id="ARBA00012438"/>
    </source>
</evidence>
<dbReference type="GO" id="GO:0005886">
    <property type="term" value="C:plasma membrane"/>
    <property type="evidence" value="ECO:0007669"/>
    <property type="project" value="TreeGrafter"/>
</dbReference>
<sequence length="459" mass="48456">MAQPPSSSSRAARSAPYPDDRGTPQAARSPLGGRGGLSNELLNELVDRGSRLVSALRRAWQGEYPPPRRRPVPTSLAYHRPPSRDLLPDVLASLALRDLTLVESLLKLIEQAEAREEDPEQLSFLYQIDHLATRMRRHSENLLVLAGHDSNSAQFEPVSLLDVVRAAISEATDYSRVQLGTMPNVRVVGLAADDVSHLLAELLDNAATKSPRHAPIQVSGHPGEASTVLVVEDGGIGVAADRLADLNARLDGAPVLDASVTRHMGLYVVSRLAHRHGIRVRMEARAGGGTVVYVTLPDRIIQANPPAPAARPPQAPARPRTVTIAQDNTLPPLPPRQTPPRTSTPDGQPATTPGGLPRRIPRSTMPYRGAAAGTPPPTSAPAGTPLESGRSAAPEPADGKPVAPTGSAAQRIHDELDAFQAGQSAALRDAAAGRPDDSHAHAAEQRGAGSRDEGGGSEQ</sequence>
<dbReference type="InterPro" id="IPR050428">
    <property type="entry name" value="TCS_sensor_his_kinase"/>
</dbReference>
<dbReference type="Pfam" id="PF02518">
    <property type="entry name" value="HATPase_c"/>
    <property type="match status" value="1"/>
</dbReference>
<evidence type="ECO:0000256" key="5">
    <source>
        <dbReference type="ARBA" id="ARBA00022692"/>
    </source>
</evidence>
<evidence type="ECO:0000256" key="4">
    <source>
        <dbReference type="ARBA" id="ARBA00022679"/>
    </source>
</evidence>
<keyword evidence="5" id="KW-0812">Transmembrane</keyword>
<evidence type="ECO:0000256" key="8">
    <source>
        <dbReference type="SAM" id="MobiDB-lite"/>
    </source>
</evidence>
<dbReference type="AlphaFoldDB" id="A0A4D4J6G0"/>
<protein>
    <recommendedName>
        <fullName evidence="2">histidine kinase</fullName>
        <ecNumber evidence="2">2.7.13.3</ecNumber>
    </recommendedName>
</protein>
<keyword evidence="7" id="KW-1133">Transmembrane helix</keyword>
<evidence type="ECO:0000313" key="10">
    <source>
        <dbReference type="EMBL" id="GDY29557.1"/>
    </source>
</evidence>
<gene>
    <name evidence="10" type="ORF">GTS_11900</name>
</gene>
<feature type="compositionally biased region" description="Basic and acidic residues" evidence="8">
    <location>
        <begin position="434"/>
        <end position="459"/>
    </location>
</feature>
<reference evidence="11" key="1">
    <citation type="submission" date="2019-04" db="EMBL/GenBank/DDBJ databases">
        <title>Draft genome sequence of Pseudonocardiaceae bacterium SL3-2-4.</title>
        <authorList>
            <person name="Ningsih F."/>
            <person name="Yokota A."/>
            <person name="Sakai Y."/>
            <person name="Nanatani K."/>
            <person name="Yabe S."/>
            <person name="Oetari A."/>
            <person name="Sjamsuridzal W."/>
        </authorList>
    </citation>
    <scope>NUCLEOTIDE SEQUENCE [LARGE SCALE GENOMIC DNA]</scope>
    <source>
        <strain evidence="11">SL3-2-4</strain>
    </source>
</reference>
<dbReference type="GO" id="GO:0000160">
    <property type="term" value="P:phosphorelay signal transduction system"/>
    <property type="evidence" value="ECO:0007669"/>
    <property type="project" value="TreeGrafter"/>
</dbReference>
<evidence type="ECO:0000256" key="6">
    <source>
        <dbReference type="ARBA" id="ARBA00022777"/>
    </source>
</evidence>
<name>A0A4D4J6G0_9PSEU</name>
<evidence type="ECO:0000259" key="9">
    <source>
        <dbReference type="PROSITE" id="PS50109"/>
    </source>
</evidence>
<proteinExistence type="predicted"/>
<dbReference type="Gene3D" id="3.30.565.10">
    <property type="entry name" value="Histidine kinase-like ATPase, C-terminal domain"/>
    <property type="match status" value="1"/>
</dbReference>
<evidence type="ECO:0000313" key="11">
    <source>
        <dbReference type="Proteomes" id="UP000298860"/>
    </source>
</evidence>
<dbReference type="SUPFAM" id="SSF55874">
    <property type="entry name" value="ATPase domain of HSP90 chaperone/DNA topoisomerase II/histidine kinase"/>
    <property type="match status" value="1"/>
</dbReference>
<dbReference type="PROSITE" id="PS50109">
    <property type="entry name" value="HIS_KIN"/>
    <property type="match status" value="1"/>
</dbReference>
<feature type="domain" description="Histidine kinase" evidence="9">
    <location>
        <begin position="90"/>
        <end position="300"/>
    </location>
</feature>
<keyword evidence="4" id="KW-0808">Transferase</keyword>
<dbReference type="OrthoDB" id="3502710at2"/>
<comment type="caution">
    <text evidence="10">The sequence shown here is derived from an EMBL/GenBank/DDBJ whole genome shotgun (WGS) entry which is preliminary data.</text>
</comment>